<comment type="similarity">
    <text evidence="1">Belongs to the aspartyl/asparaginyl beta-hydroxylase family.</text>
</comment>
<organism evidence="5">
    <name type="scientific">seawater metagenome</name>
    <dbReference type="NCBI Taxonomy" id="1561972"/>
    <lineage>
        <taxon>unclassified sequences</taxon>
        <taxon>metagenomes</taxon>
        <taxon>ecological metagenomes</taxon>
    </lineage>
</organism>
<keyword evidence="2" id="KW-0223">Dioxygenase</keyword>
<protein>
    <submittedName>
        <fullName evidence="5">Aspartyl/Asparaginyl beta-hydroxylase</fullName>
    </submittedName>
</protein>
<dbReference type="AlphaFoldDB" id="A0A5E8CKJ0"/>
<name>A0A5E8CKJ0_9ZZZZ</name>
<dbReference type="InterPro" id="IPR007803">
    <property type="entry name" value="Asp/Arg/Pro-Hydrxlase"/>
</dbReference>
<dbReference type="PANTHER" id="PTHR46332:SF5">
    <property type="entry name" value="ASPARTATE BETA-HYDROXYLASE DOMAIN CONTAINING 2"/>
    <property type="match status" value="1"/>
</dbReference>
<evidence type="ECO:0000256" key="1">
    <source>
        <dbReference type="ARBA" id="ARBA00007730"/>
    </source>
</evidence>
<evidence type="ECO:0000259" key="4">
    <source>
        <dbReference type="Pfam" id="PF05118"/>
    </source>
</evidence>
<dbReference type="Pfam" id="PF05118">
    <property type="entry name" value="Asp_Arg_Hydrox"/>
    <property type="match status" value="1"/>
</dbReference>
<gene>
    <name evidence="5" type="ORF">CPAV1605_1339</name>
</gene>
<accession>A0A5E8CKJ0</accession>
<keyword evidence="3" id="KW-0560">Oxidoreductase</keyword>
<reference evidence="5" key="1">
    <citation type="submission" date="2019-09" db="EMBL/GenBank/DDBJ databases">
        <authorList>
            <person name="Needham M D."/>
        </authorList>
    </citation>
    <scope>NUCLEOTIDE SEQUENCE</scope>
</reference>
<proteinExistence type="inferred from homology"/>
<evidence type="ECO:0000313" key="5">
    <source>
        <dbReference type="EMBL" id="VVU95587.1"/>
    </source>
</evidence>
<dbReference type="EMBL" id="CABVLZ010000007">
    <property type="protein sequence ID" value="VVU95587.1"/>
    <property type="molecule type" value="Genomic_DNA"/>
</dbReference>
<dbReference type="GO" id="GO:0051213">
    <property type="term" value="F:dioxygenase activity"/>
    <property type="evidence" value="ECO:0007669"/>
    <property type="project" value="UniProtKB-KW"/>
</dbReference>
<dbReference type="PANTHER" id="PTHR46332">
    <property type="entry name" value="ASPARTATE BETA-HYDROXYLASE DOMAIN-CONTAINING PROTEIN 2"/>
    <property type="match status" value="1"/>
</dbReference>
<evidence type="ECO:0000256" key="3">
    <source>
        <dbReference type="ARBA" id="ARBA00023002"/>
    </source>
</evidence>
<dbReference type="Gene3D" id="2.60.120.330">
    <property type="entry name" value="B-lactam Antibiotic, Isopenicillin N Synthase, Chain"/>
    <property type="match status" value="1"/>
</dbReference>
<dbReference type="InterPro" id="IPR027443">
    <property type="entry name" value="IPNS-like_sf"/>
</dbReference>
<feature type="domain" description="Aspartyl/asparaginy/proline hydroxylase" evidence="4">
    <location>
        <begin position="63"/>
        <end position="214"/>
    </location>
</feature>
<dbReference type="InterPro" id="IPR051821">
    <property type="entry name" value="Asp/Asn_beta-hydroxylase"/>
</dbReference>
<dbReference type="SUPFAM" id="SSF51197">
    <property type="entry name" value="Clavaminate synthase-like"/>
    <property type="match status" value="1"/>
</dbReference>
<sequence>MVSKIFIIIILIVIAFLLWPKSEFRWRKPLTQNYELIQKECKKVMDKILDYNGNHYRIVNNQTTKLSNNNRPKYWDDINLKDIENKWIRGPESIKDEWKNYGLWINGKPIIENCKKCPITYMSIKKAIQYGIKIKVAGFSWLKPNSKIPPHTDPNDEEVHHFGIIVPNTNDCFIICDNKKYIHKSGEWITFDDRKLHSAINNSKQDRIILYMLIEK</sequence>
<evidence type="ECO:0000256" key="2">
    <source>
        <dbReference type="ARBA" id="ARBA00022964"/>
    </source>
</evidence>